<dbReference type="PANTHER" id="PTHR43143:SF1">
    <property type="entry name" value="SERINE_THREONINE-PROTEIN PHOSPHATASE CPPED1"/>
    <property type="match status" value="1"/>
</dbReference>
<dbReference type="InterPro" id="IPR004843">
    <property type="entry name" value="Calcineurin-like_PHP"/>
</dbReference>
<dbReference type="Proteomes" id="UP000627781">
    <property type="component" value="Unassembled WGS sequence"/>
</dbReference>
<dbReference type="Pfam" id="PF00149">
    <property type="entry name" value="Metallophos"/>
    <property type="match status" value="1"/>
</dbReference>
<feature type="domain" description="Calcineurin-like phosphoesterase" evidence="2">
    <location>
        <begin position="34"/>
        <end position="271"/>
    </location>
</feature>
<dbReference type="SUPFAM" id="SSF56300">
    <property type="entry name" value="Metallo-dependent phosphatases"/>
    <property type="match status" value="1"/>
</dbReference>
<gene>
    <name evidence="3" type="ORF">H9661_01245</name>
</gene>
<dbReference type="RefSeq" id="WP_143316304.1">
    <property type="nucleotide sequence ID" value="NZ_JACSRA010000001.1"/>
</dbReference>
<evidence type="ECO:0000259" key="2">
    <source>
        <dbReference type="Pfam" id="PF00149"/>
    </source>
</evidence>
<dbReference type="PANTHER" id="PTHR43143">
    <property type="entry name" value="METALLOPHOSPHOESTERASE, CALCINEURIN SUPERFAMILY"/>
    <property type="match status" value="1"/>
</dbReference>
<comment type="caution">
    <text evidence="3">The sequence shown here is derived from an EMBL/GenBank/DDBJ whole genome shotgun (WGS) entry which is preliminary data.</text>
</comment>
<dbReference type="InterPro" id="IPR029052">
    <property type="entry name" value="Metallo-depent_PP-like"/>
</dbReference>
<dbReference type="InterPro" id="IPR051918">
    <property type="entry name" value="STPP_CPPED1"/>
</dbReference>
<feature type="chain" id="PRO_5046780053" evidence="1">
    <location>
        <begin position="31"/>
        <end position="342"/>
    </location>
</feature>
<evidence type="ECO:0000313" key="4">
    <source>
        <dbReference type="Proteomes" id="UP000627781"/>
    </source>
</evidence>
<name>A0ABR8PP79_9CLOT</name>
<keyword evidence="1" id="KW-0732">Signal</keyword>
<sequence>MKNKKMFLKTLIATISTIGLISATSISASAAYSFDVISDTHIGADKSWDTSTKLETTFNAIKYSMKNSSYYKNEQCIVINGDVVDNSKTENYDELKRIVKNCKNDLPFVYFNIGNHEYASESSPYTLGPYSYGLNLFNSRINDIQSSLDTRGIVTNFQRNNSYDSQYINSKNDRLAFLGTDEIPVNPCSSSLSSNQLNWLTSFIGDNTYEGSKTAKGRKPMFIFSHQPVYDTTYGSNFDSWGYIYPNNSNVIKSALSGHPEIVMFTGHTHKQFSNNDVWNFDNFYSLGDSSSQIFSVPSIGEVDSNGPEGYHVTVYTDGIVVTGVKYTNAGCKTINTRTVDF</sequence>
<dbReference type="EMBL" id="JACSRA010000001">
    <property type="protein sequence ID" value="MBD7909967.1"/>
    <property type="molecule type" value="Genomic_DNA"/>
</dbReference>
<keyword evidence="4" id="KW-1185">Reference proteome</keyword>
<evidence type="ECO:0000256" key="1">
    <source>
        <dbReference type="SAM" id="SignalP"/>
    </source>
</evidence>
<reference evidence="3 4" key="1">
    <citation type="submission" date="2020-08" db="EMBL/GenBank/DDBJ databases">
        <title>A Genomic Blueprint of the Chicken Gut Microbiome.</title>
        <authorList>
            <person name="Gilroy R."/>
            <person name="Ravi A."/>
            <person name="Getino M."/>
            <person name="Pursley I."/>
            <person name="Horton D.L."/>
            <person name="Alikhan N.-F."/>
            <person name="Baker D."/>
            <person name="Gharbi K."/>
            <person name="Hall N."/>
            <person name="Watson M."/>
            <person name="Adriaenssens E.M."/>
            <person name="Foster-Nyarko E."/>
            <person name="Jarju S."/>
            <person name="Secka A."/>
            <person name="Antonio M."/>
            <person name="Oren A."/>
            <person name="Chaudhuri R."/>
            <person name="La Ragione R.M."/>
            <person name="Hildebrand F."/>
            <person name="Pallen M.J."/>
        </authorList>
    </citation>
    <scope>NUCLEOTIDE SEQUENCE [LARGE SCALE GENOMIC DNA]</scope>
    <source>
        <strain evidence="3 4">Sa3CVN1</strain>
    </source>
</reference>
<evidence type="ECO:0000313" key="3">
    <source>
        <dbReference type="EMBL" id="MBD7909967.1"/>
    </source>
</evidence>
<feature type="signal peptide" evidence="1">
    <location>
        <begin position="1"/>
        <end position="30"/>
    </location>
</feature>
<proteinExistence type="predicted"/>
<organism evidence="3 4">
    <name type="scientific">Clostridium cibarium</name>
    <dbReference type="NCBI Taxonomy" id="2762247"/>
    <lineage>
        <taxon>Bacteria</taxon>
        <taxon>Bacillati</taxon>
        <taxon>Bacillota</taxon>
        <taxon>Clostridia</taxon>
        <taxon>Eubacteriales</taxon>
        <taxon>Clostridiaceae</taxon>
        <taxon>Clostridium</taxon>
    </lineage>
</organism>
<protein>
    <submittedName>
        <fullName evidence="3">Metallophosphoesterase</fullName>
    </submittedName>
</protein>
<dbReference type="Gene3D" id="3.60.21.10">
    <property type="match status" value="1"/>
</dbReference>
<accession>A0ABR8PP79</accession>